<name>A0A2P2K988_RHIMU</name>
<proteinExistence type="predicted"/>
<dbReference type="AlphaFoldDB" id="A0A2P2K988"/>
<sequence>MKAYAFSLHLKHVKSTETCKNKHKQMHKKLTPANIK</sequence>
<protein>
    <submittedName>
        <fullName evidence="1">Uncharacterized protein</fullName>
    </submittedName>
</protein>
<reference evidence="1" key="1">
    <citation type="submission" date="2018-02" db="EMBL/GenBank/DDBJ databases">
        <title>Rhizophora mucronata_Transcriptome.</title>
        <authorList>
            <person name="Meera S.P."/>
            <person name="Sreeshan A."/>
            <person name="Augustine A."/>
        </authorList>
    </citation>
    <scope>NUCLEOTIDE SEQUENCE</scope>
    <source>
        <tissue evidence="1">Leaf</tissue>
    </source>
</reference>
<accession>A0A2P2K988</accession>
<organism evidence="1">
    <name type="scientific">Rhizophora mucronata</name>
    <name type="common">Asiatic mangrove</name>
    <dbReference type="NCBI Taxonomy" id="61149"/>
    <lineage>
        <taxon>Eukaryota</taxon>
        <taxon>Viridiplantae</taxon>
        <taxon>Streptophyta</taxon>
        <taxon>Embryophyta</taxon>
        <taxon>Tracheophyta</taxon>
        <taxon>Spermatophyta</taxon>
        <taxon>Magnoliopsida</taxon>
        <taxon>eudicotyledons</taxon>
        <taxon>Gunneridae</taxon>
        <taxon>Pentapetalae</taxon>
        <taxon>rosids</taxon>
        <taxon>fabids</taxon>
        <taxon>Malpighiales</taxon>
        <taxon>Rhizophoraceae</taxon>
        <taxon>Rhizophora</taxon>
    </lineage>
</organism>
<evidence type="ECO:0000313" key="1">
    <source>
        <dbReference type="EMBL" id="MBX02315.1"/>
    </source>
</evidence>
<dbReference type="EMBL" id="GGEC01021831">
    <property type="protein sequence ID" value="MBX02315.1"/>
    <property type="molecule type" value="Transcribed_RNA"/>
</dbReference>